<dbReference type="Pfam" id="PF03732">
    <property type="entry name" value="Retrotrans_gag"/>
    <property type="match status" value="1"/>
</dbReference>
<reference evidence="2 3" key="1">
    <citation type="journal article" date="2020" name="IScience">
        <title>Genome Sequencing of the Endangered Kingdonia uniflora (Circaeasteraceae, Ranunculales) Reveals Potential Mechanisms of Evolutionary Specialization.</title>
        <authorList>
            <person name="Sun Y."/>
            <person name="Deng T."/>
            <person name="Zhang A."/>
            <person name="Moore M.J."/>
            <person name="Landis J.B."/>
            <person name="Lin N."/>
            <person name="Zhang H."/>
            <person name="Zhang X."/>
            <person name="Huang J."/>
            <person name="Zhang X."/>
            <person name="Sun H."/>
            <person name="Wang H."/>
        </authorList>
    </citation>
    <scope>NUCLEOTIDE SEQUENCE [LARGE SCALE GENOMIC DNA]</scope>
    <source>
        <strain evidence="2">TB1705</strain>
        <tissue evidence="2">Leaf</tissue>
    </source>
</reference>
<dbReference type="AlphaFoldDB" id="A0A7J7LEX7"/>
<sequence>MKCLDDQRVTLATYQLQGEADHWGDTAKRTIVETLILWASFQDRFFDQYFLQSYRDACISEFYMLEQGDMSISRYDQRFNVFSYYV</sequence>
<accession>A0A7J7LEX7</accession>
<keyword evidence="3" id="KW-1185">Reference proteome</keyword>
<comment type="caution">
    <text evidence="2">The sequence shown here is derived from an EMBL/GenBank/DDBJ whole genome shotgun (WGS) entry which is preliminary data.</text>
</comment>
<organism evidence="2 3">
    <name type="scientific">Kingdonia uniflora</name>
    <dbReference type="NCBI Taxonomy" id="39325"/>
    <lineage>
        <taxon>Eukaryota</taxon>
        <taxon>Viridiplantae</taxon>
        <taxon>Streptophyta</taxon>
        <taxon>Embryophyta</taxon>
        <taxon>Tracheophyta</taxon>
        <taxon>Spermatophyta</taxon>
        <taxon>Magnoliopsida</taxon>
        <taxon>Ranunculales</taxon>
        <taxon>Circaeasteraceae</taxon>
        <taxon>Kingdonia</taxon>
    </lineage>
</organism>
<dbReference type="OrthoDB" id="1936908at2759"/>
<dbReference type="Proteomes" id="UP000541444">
    <property type="component" value="Unassembled WGS sequence"/>
</dbReference>
<name>A0A7J7LEX7_9MAGN</name>
<dbReference type="EMBL" id="JACGCM010002332">
    <property type="protein sequence ID" value="KAF6141100.1"/>
    <property type="molecule type" value="Genomic_DNA"/>
</dbReference>
<dbReference type="InterPro" id="IPR005162">
    <property type="entry name" value="Retrotrans_gag_dom"/>
</dbReference>
<evidence type="ECO:0000313" key="2">
    <source>
        <dbReference type="EMBL" id="KAF6141100.1"/>
    </source>
</evidence>
<protein>
    <recommendedName>
        <fullName evidence="1">Retrotransposon gag domain-containing protein</fullName>
    </recommendedName>
</protein>
<feature type="non-terminal residue" evidence="2">
    <location>
        <position position="86"/>
    </location>
</feature>
<gene>
    <name evidence="2" type="ORF">GIB67_006545</name>
</gene>
<proteinExistence type="predicted"/>
<feature type="domain" description="Retrotransposon gag" evidence="1">
    <location>
        <begin position="11"/>
        <end position="83"/>
    </location>
</feature>
<evidence type="ECO:0000313" key="3">
    <source>
        <dbReference type="Proteomes" id="UP000541444"/>
    </source>
</evidence>
<evidence type="ECO:0000259" key="1">
    <source>
        <dbReference type="Pfam" id="PF03732"/>
    </source>
</evidence>